<accession>A0ABR7RU40</accession>
<dbReference type="CDD" id="cd03801">
    <property type="entry name" value="GT4_PimA-like"/>
    <property type="match status" value="1"/>
</dbReference>
<dbReference type="EMBL" id="JACTVA010000070">
    <property type="protein sequence ID" value="MBC9209754.1"/>
    <property type="molecule type" value="Genomic_DNA"/>
</dbReference>
<comment type="caution">
    <text evidence="1">The sequence shown here is derived from an EMBL/GenBank/DDBJ whole genome shotgun (WGS) entry which is preliminary data.</text>
</comment>
<dbReference type="Proteomes" id="UP000626026">
    <property type="component" value="Unassembled WGS sequence"/>
</dbReference>
<protein>
    <submittedName>
        <fullName evidence="1">Glycosyltransferase family 4 protein</fullName>
    </submittedName>
</protein>
<dbReference type="Gene3D" id="3.40.50.2000">
    <property type="entry name" value="Glycogen Phosphorylase B"/>
    <property type="match status" value="2"/>
</dbReference>
<evidence type="ECO:0000313" key="2">
    <source>
        <dbReference type="Proteomes" id="UP000626026"/>
    </source>
</evidence>
<gene>
    <name evidence="1" type="ORF">IBL26_23150</name>
</gene>
<reference evidence="1 2" key="1">
    <citation type="journal article" date="2013" name="Int. J. Syst. Evol. Microbiol.">
        <title>Roseomonas aerophila sp. nov., isolated from air.</title>
        <authorList>
            <person name="Kim S.J."/>
            <person name="Weon H.Y."/>
            <person name="Ahn J.H."/>
            <person name="Hong S.B."/>
            <person name="Seok S.J."/>
            <person name="Whang K.S."/>
            <person name="Kwon S.W."/>
        </authorList>
    </citation>
    <scope>NUCLEOTIDE SEQUENCE [LARGE SCALE GENOMIC DNA]</scope>
    <source>
        <strain evidence="1 2">NBRC 108923</strain>
    </source>
</reference>
<organism evidence="1 2">
    <name type="scientific">Teichococcus aerophilus</name>
    <dbReference type="NCBI Taxonomy" id="1224513"/>
    <lineage>
        <taxon>Bacteria</taxon>
        <taxon>Pseudomonadati</taxon>
        <taxon>Pseudomonadota</taxon>
        <taxon>Alphaproteobacteria</taxon>
        <taxon>Acetobacterales</taxon>
        <taxon>Roseomonadaceae</taxon>
        <taxon>Roseomonas</taxon>
    </lineage>
</organism>
<dbReference type="SUPFAM" id="SSF53756">
    <property type="entry name" value="UDP-Glycosyltransferase/glycogen phosphorylase"/>
    <property type="match status" value="1"/>
</dbReference>
<dbReference type="Pfam" id="PF13692">
    <property type="entry name" value="Glyco_trans_1_4"/>
    <property type="match status" value="1"/>
</dbReference>
<keyword evidence="2" id="KW-1185">Reference proteome</keyword>
<proteinExistence type="predicted"/>
<name>A0ABR7RU40_9PROT</name>
<dbReference type="PANTHER" id="PTHR12526">
    <property type="entry name" value="GLYCOSYLTRANSFERASE"/>
    <property type="match status" value="1"/>
</dbReference>
<sequence>MQPSFGQEHRVGIAHRFQVFLDAVSQVSDAVRVVHIVPPEMVAAQGDGAALSRQQSDYWGRRVEVSLIARRARGESVLDHYGRGVVQAAEQPPFAAFAGPEQAAAVARLLAAERPDLLFVHRMQAMCALLRAGRGAVRQAGRVFFDLDDVEHRVQVRSVLAPPVWPGKLAYLSHIPALMGAEWRGAALSAGTFVCSERDRAHLARLGMKRVSVVPNALAMPAEAPGVCAAPTLLFVGAYEYPPNAEAAARLVTRIFPLVRRAVPGARLLLAGKGGEALPVVQAGVPEGVEVLGFVPDLAELYAGARVVVCPLVNGGGTRLKLIEAAGYGRPMVSTRVGAEGLDFAEGREVVVRDDDAGFAEACVALLGDDAACARLGAAARARAVAEYEAGSVVARVRGMLERGLGV</sequence>
<dbReference type="RefSeq" id="WP_187786879.1">
    <property type="nucleotide sequence ID" value="NZ_JACTVA010000070.1"/>
</dbReference>
<evidence type="ECO:0000313" key="1">
    <source>
        <dbReference type="EMBL" id="MBC9209754.1"/>
    </source>
</evidence>
<dbReference type="PANTHER" id="PTHR12526:SF600">
    <property type="entry name" value="GLYCOSYL TRANSFERASE GROUP 1"/>
    <property type="match status" value="1"/>
</dbReference>